<comment type="caution">
    <text evidence="2">The sequence shown here is derived from an EMBL/GenBank/DDBJ whole genome shotgun (WGS) entry which is preliminary data.</text>
</comment>
<gene>
    <name evidence="2" type="ORF">S03H2_08005</name>
</gene>
<evidence type="ECO:0000313" key="2">
    <source>
        <dbReference type="EMBL" id="GAH27651.1"/>
    </source>
</evidence>
<protein>
    <recommendedName>
        <fullName evidence="1">Thioester reductase (TE) domain-containing protein</fullName>
    </recommendedName>
</protein>
<name>X1E308_9ZZZZ</name>
<dbReference type="AlphaFoldDB" id="X1E308"/>
<dbReference type="InterPro" id="IPR013120">
    <property type="entry name" value="FAR_NAD-bd"/>
</dbReference>
<dbReference type="InterPro" id="IPR036291">
    <property type="entry name" value="NAD(P)-bd_dom_sf"/>
</dbReference>
<dbReference type="Pfam" id="PF07993">
    <property type="entry name" value="NAD_binding_4"/>
    <property type="match status" value="1"/>
</dbReference>
<reference evidence="2" key="1">
    <citation type="journal article" date="2014" name="Front. Microbiol.">
        <title>High frequency of phylogenetically diverse reductive dehalogenase-homologous genes in deep subseafloor sedimentary metagenomes.</title>
        <authorList>
            <person name="Kawai M."/>
            <person name="Futagami T."/>
            <person name="Toyoda A."/>
            <person name="Takaki Y."/>
            <person name="Nishi S."/>
            <person name="Hori S."/>
            <person name="Arai W."/>
            <person name="Tsubouchi T."/>
            <person name="Morono Y."/>
            <person name="Uchiyama I."/>
            <person name="Ito T."/>
            <person name="Fujiyama A."/>
            <person name="Inagaki F."/>
            <person name="Takami H."/>
        </authorList>
    </citation>
    <scope>NUCLEOTIDE SEQUENCE</scope>
    <source>
        <strain evidence="2">Expedition CK06-06</strain>
    </source>
</reference>
<organism evidence="2">
    <name type="scientific">marine sediment metagenome</name>
    <dbReference type="NCBI Taxonomy" id="412755"/>
    <lineage>
        <taxon>unclassified sequences</taxon>
        <taxon>metagenomes</taxon>
        <taxon>ecological metagenomes</taxon>
    </lineage>
</organism>
<proteinExistence type="predicted"/>
<evidence type="ECO:0000259" key="1">
    <source>
        <dbReference type="Pfam" id="PF07993"/>
    </source>
</evidence>
<dbReference type="EMBL" id="BARU01003804">
    <property type="protein sequence ID" value="GAH27651.1"/>
    <property type="molecule type" value="Genomic_DNA"/>
</dbReference>
<feature type="non-terminal residue" evidence="2">
    <location>
        <position position="38"/>
    </location>
</feature>
<dbReference type="Gene3D" id="3.40.50.720">
    <property type="entry name" value="NAD(P)-binding Rossmann-like Domain"/>
    <property type="match status" value="1"/>
</dbReference>
<dbReference type="SUPFAM" id="SSF51735">
    <property type="entry name" value="NAD(P)-binding Rossmann-fold domains"/>
    <property type="match status" value="1"/>
</dbReference>
<accession>X1E308</accession>
<sequence>MVLLIGAAGFLGPPVLKKLLENNYDVNCLVRTDSDRSG</sequence>
<feature type="domain" description="Thioester reductase (TE)" evidence="1">
    <location>
        <begin position="5"/>
        <end position="36"/>
    </location>
</feature>